<dbReference type="GeneID" id="85657130"/>
<proteinExistence type="predicted"/>
<name>A0A9X8YZ18_9PAST</name>
<organism evidence="1 2">
    <name type="scientific">Rodentibacter caecimuris</name>
    <dbReference type="NCBI Taxonomy" id="1796644"/>
    <lineage>
        <taxon>Bacteria</taxon>
        <taxon>Pseudomonadati</taxon>
        <taxon>Pseudomonadota</taxon>
        <taxon>Gammaproteobacteria</taxon>
        <taxon>Pasteurellales</taxon>
        <taxon>Pasteurellaceae</taxon>
        <taxon>Rodentibacter</taxon>
    </lineage>
</organism>
<evidence type="ECO:0000313" key="1">
    <source>
        <dbReference type="EMBL" id="OOF70123.1"/>
    </source>
</evidence>
<dbReference type="Proteomes" id="UP000188998">
    <property type="component" value="Unassembled WGS sequence"/>
</dbReference>
<dbReference type="SUPFAM" id="SSF63829">
    <property type="entry name" value="Calcium-dependent phosphotriesterase"/>
    <property type="match status" value="1"/>
</dbReference>
<keyword evidence="2" id="KW-1185">Reference proteome</keyword>
<accession>A0A9X8YZ18</accession>
<reference evidence="1 2" key="1">
    <citation type="submission" date="2016-10" db="EMBL/GenBank/DDBJ databases">
        <title>Rodentibacter gen. nov. and new species.</title>
        <authorList>
            <person name="Christensen H."/>
        </authorList>
    </citation>
    <scope>NUCLEOTIDE SEQUENCE [LARGE SCALE GENOMIC DNA]</scope>
    <source>
        <strain evidence="1 2">199137021</strain>
    </source>
</reference>
<dbReference type="EMBL" id="MLAB01000060">
    <property type="protein sequence ID" value="OOF70123.1"/>
    <property type="molecule type" value="Genomic_DNA"/>
</dbReference>
<dbReference type="AlphaFoldDB" id="A0A9X8YZ18"/>
<sequence>MAWKALEKYFGKDNRLWITDRQGKNIVKIDPKSGKRTVLYYSYAGRPLRRQALFTTRKTGRSKSGKIPC</sequence>
<evidence type="ECO:0000313" key="2">
    <source>
        <dbReference type="Proteomes" id="UP000188998"/>
    </source>
</evidence>
<gene>
    <name evidence="1" type="ORF">BKG90_10790</name>
</gene>
<comment type="caution">
    <text evidence="1">The sequence shown here is derived from an EMBL/GenBank/DDBJ whole genome shotgun (WGS) entry which is preliminary data.</text>
</comment>
<protein>
    <submittedName>
        <fullName evidence="1">Uncharacterized protein</fullName>
    </submittedName>
</protein>
<dbReference type="RefSeq" id="WP_059366634.1">
    <property type="nucleotide sequence ID" value="NZ_BBXJ01000001.1"/>
</dbReference>